<gene>
    <name evidence="1" type="ORF">PanWU01x14_213040</name>
</gene>
<name>A0A2P5BSX3_PARAD</name>
<sequence length="130" mass="15125">MWNVRTETVRCDDGLQLVSWLFNPSFIPPKELKLREHILIFGAVLCEKLWLTRNEAFHAVRRTNPTYLLQKINETISEHLQAHMNLQAYMGFDPQIQTTFPHSTKLRLGRIRIFIDAAYKDSRAVAGCVI</sequence>
<dbReference type="AlphaFoldDB" id="A0A2P5BSX3"/>
<comment type="caution">
    <text evidence="1">The sequence shown here is derived from an EMBL/GenBank/DDBJ whole genome shotgun (WGS) entry which is preliminary data.</text>
</comment>
<proteinExistence type="predicted"/>
<dbReference type="EMBL" id="JXTB01000227">
    <property type="protein sequence ID" value="PON51891.1"/>
    <property type="molecule type" value="Genomic_DNA"/>
</dbReference>
<evidence type="ECO:0000313" key="2">
    <source>
        <dbReference type="Proteomes" id="UP000237105"/>
    </source>
</evidence>
<dbReference type="Proteomes" id="UP000237105">
    <property type="component" value="Unassembled WGS sequence"/>
</dbReference>
<organism evidence="1 2">
    <name type="scientific">Parasponia andersonii</name>
    <name type="common">Sponia andersonii</name>
    <dbReference type="NCBI Taxonomy" id="3476"/>
    <lineage>
        <taxon>Eukaryota</taxon>
        <taxon>Viridiplantae</taxon>
        <taxon>Streptophyta</taxon>
        <taxon>Embryophyta</taxon>
        <taxon>Tracheophyta</taxon>
        <taxon>Spermatophyta</taxon>
        <taxon>Magnoliopsida</taxon>
        <taxon>eudicotyledons</taxon>
        <taxon>Gunneridae</taxon>
        <taxon>Pentapetalae</taxon>
        <taxon>rosids</taxon>
        <taxon>fabids</taxon>
        <taxon>Rosales</taxon>
        <taxon>Cannabaceae</taxon>
        <taxon>Parasponia</taxon>
    </lineage>
</organism>
<protein>
    <submittedName>
        <fullName evidence="1">Uncharacterized protein</fullName>
    </submittedName>
</protein>
<keyword evidence="2" id="KW-1185">Reference proteome</keyword>
<accession>A0A2P5BSX3</accession>
<reference evidence="2" key="1">
    <citation type="submission" date="2016-06" db="EMBL/GenBank/DDBJ databases">
        <title>Parallel loss of symbiosis genes in relatives of nitrogen-fixing non-legume Parasponia.</title>
        <authorList>
            <person name="Van Velzen R."/>
            <person name="Holmer R."/>
            <person name="Bu F."/>
            <person name="Rutten L."/>
            <person name="Van Zeijl A."/>
            <person name="Liu W."/>
            <person name="Santuari L."/>
            <person name="Cao Q."/>
            <person name="Sharma T."/>
            <person name="Shen D."/>
            <person name="Roswanjaya Y."/>
            <person name="Wardhani T."/>
            <person name="Kalhor M.S."/>
            <person name="Jansen J."/>
            <person name="Van den Hoogen J."/>
            <person name="Gungor B."/>
            <person name="Hartog M."/>
            <person name="Hontelez J."/>
            <person name="Verver J."/>
            <person name="Yang W.-C."/>
            <person name="Schijlen E."/>
            <person name="Repin R."/>
            <person name="Schilthuizen M."/>
            <person name="Schranz E."/>
            <person name="Heidstra R."/>
            <person name="Miyata K."/>
            <person name="Fedorova E."/>
            <person name="Kohlen W."/>
            <person name="Bisseling T."/>
            <person name="Smit S."/>
            <person name="Geurts R."/>
        </authorList>
    </citation>
    <scope>NUCLEOTIDE SEQUENCE [LARGE SCALE GENOMIC DNA]</scope>
    <source>
        <strain evidence="2">cv. WU1-14</strain>
    </source>
</reference>
<evidence type="ECO:0000313" key="1">
    <source>
        <dbReference type="EMBL" id="PON51891.1"/>
    </source>
</evidence>